<evidence type="ECO:0000256" key="3">
    <source>
        <dbReference type="RuleBase" id="RU003694"/>
    </source>
</evidence>
<dbReference type="GO" id="GO:0005829">
    <property type="term" value="C:cytosol"/>
    <property type="evidence" value="ECO:0007669"/>
    <property type="project" value="TreeGrafter"/>
</dbReference>
<dbReference type="InterPro" id="IPR014031">
    <property type="entry name" value="Ketoacyl_synth_C"/>
</dbReference>
<keyword evidence="2 3" id="KW-0808">Transferase</keyword>
<sequence>MGMVSSLGTSTGECWKALCEGKNGVRRIKGFDPEGFDTQVAAEIDPYCVEAKAKDLFGRRESKQMTINTKMGMLAVHEAVEQSGITKNAVDKDRVAVIMGVVSTNNAITDKKSQAHYIVKTMPNSISAWTTIRYGFGGANFNVSSACASSAYALILGEHLIRSGMADVVIAGGSDASVQPEYIRGFNQILAMSSNPDPEKACRPFTADRDGFVMGEGAGVLILESEEHAQRRNAEVYGEILGSAFISEAADITAPCKDGEGMEKCMRMAMKAAEINADQVDCVNAHGTSTYLNDKYETMAIKRIFGKHQKELSVTSVKSMLGHTVAACGAIEGIVSLQSLRHSKITPTIHYENSDPELDLDYTPNVSRDREIDVVLSNSFGFGGHNASIVWKKA</sequence>
<dbReference type="AlphaFoldDB" id="A0A923NM91"/>
<dbReference type="GO" id="GO:0004315">
    <property type="term" value="F:3-oxoacyl-[acyl-carrier-protein] synthase activity"/>
    <property type="evidence" value="ECO:0007669"/>
    <property type="project" value="TreeGrafter"/>
</dbReference>
<evidence type="ECO:0000313" key="5">
    <source>
        <dbReference type="EMBL" id="MBC6679757.1"/>
    </source>
</evidence>
<reference evidence="5" key="1">
    <citation type="submission" date="2020-08" db="EMBL/GenBank/DDBJ databases">
        <title>Genome public.</title>
        <authorList>
            <person name="Liu C."/>
            <person name="Sun Q."/>
        </authorList>
    </citation>
    <scope>NUCLEOTIDE SEQUENCE</scope>
    <source>
        <strain evidence="5">BX12</strain>
    </source>
</reference>
<keyword evidence="6" id="KW-1185">Reference proteome</keyword>
<feature type="domain" description="Ketosynthase family 3 (KS3)" evidence="4">
    <location>
        <begin position="1"/>
        <end position="393"/>
    </location>
</feature>
<organism evidence="5 6">
    <name type="scientific">Zhenpiania hominis</name>
    <dbReference type="NCBI Taxonomy" id="2763644"/>
    <lineage>
        <taxon>Bacteria</taxon>
        <taxon>Bacillati</taxon>
        <taxon>Bacillota</taxon>
        <taxon>Clostridia</taxon>
        <taxon>Peptostreptococcales</taxon>
        <taxon>Anaerovoracaceae</taxon>
        <taxon>Zhenpiania</taxon>
    </lineage>
</organism>
<dbReference type="Pfam" id="PF00109">
    <property type="entry name" value="ketoacyl-synt"/>
    <property type="match status" value="1"/>
</dbReference>
<dbReference type="InterPro" id="IPR000794">
    <property type="entry name" value="Beta-ketoacyl_synthase"/>
</dbReference>
<dbReference type="SUPFAM" id="SSF53901">
    <property type="entry name" value="Thiolase-like"/>
    <property type="match status" value="2"/>
</dbReference>
<dbReference type="InterPro" id="IPR020841">
    <property type="entry name" value="PKS_Beta-ketoAc_synthase_dom"/>
</dbReference>
<dbReference type="Pfam" id="PF02801">
    <property type="entry name" value="Ketoacyl-synt_C"/>
    <property type="match status" value="1"/>
</dbReference>
<dbReference type="Proteomes" id="UP000602647">
    <property type="component" value="Unassembled WGS sequence"/>
</dbReference>
<evidence type="ECO:0000313" key="6">
    <source>
        <dbReference type="Proteomes" id="UP000602647"/>
    </source>
</evidence>
<name>A0A923NM91_9FIRM</name>
<dbReference type="GO" id="GO:0006633">
    <property type="term" value="P:fatty acid biosynthetic process"/>
    <property type="evidence" value="ECO:0007669"/>
    <property type="project" value="TreeGrafter"/>
</dbReference>
<dbReference type="InterPro" id="IPR016039">
    <property type="entry name" value="Thiolase-like"/>
</dbReference>
<dbReference type="PANTHER" id="PTHR11712:SF336">
    <property type="entry name" value="3-OXOACYL-[ACYL-CARRIER-PROTEIN] SYNTHASE, MITOCHONDRIAL"/>
    <property type="match status" value="1"/>
</dbReference>
<dbReference type="PROSITE" id="PS52004">
    <property type="entry name" value="KS3_2"/>
    <property type="match status" value="1"/>
</dbReference>
<dbReference type="SMART" id="SM00825">
    <property type="entry name" value="PKS_KS"/>
    <property type="match status" value="1"/>
</dbReference>
<accession>A0A923NM91</accession>
<evidence type="ECO:0000259" key="4">
    <source>
        <dbReference type="PROSITE" id="PS52004"/>
    </source>
</evidence>
<protein>
    <submittedName>
        <fullName evidence="5">Beta-ketoacyl-[acyl-carrier-protein] synthase family protein</fullName>
    </submittedName>
</protein>
<dbReference type="NCBIfam" id="NF005589">
    <property type="entry name" value="PRK07314.1"/>
    <property type="match status" value="1"/>
</dbReference>
<proteinExistence type="inferred from homology"/>
<evidence type="ECO:0000256" key="2">
    <source>
        <dbReference type="ARBA" id="ARBA00022679"/>
    </source>
</evidence>
<comment type="similarity">
    <text evidence="1 3">Belongs to the thiolase-like superfamily. Beta-ketoacyl-ACP synthases family.</text>
</comment>
<dbReference type="InterPro" id="IPR014030">
    <property type="entry name" value="Ketoacyl_synth_N"/>
</dbReference>
<gene>
    <name evidence="5" type="ORF">H9L42_07945</name>
</gene>
<dbReference type="PANTHER" id="PTHR11712">
    <property type="entry name" value="POLYKETIDE SYNTHASE-RELATED"/>
    <property type="match status" value="1"/>
</dbReference>
<dbReference type="CDD" id="cd00834">
    <property type="entry name" value="KAS_I_II"/>
    <property type="match status" value="1"/>
</dbReference>
<evidence type="ECO:0000256" key="1">
    <source>
        <dbReference type="ARBA" id="ARBA00008467"/>
    </source>
</evidence>
<dbReference type="EMBL" id="JACRYT010000006">
    <property type="protein sequence ID" value="MBC6679757.1"/>
    <property type="molecule type" value="Genomic_DNA"/>
</dbReference>
<dbReference type="Gene3D" id="3.40.47.10">
    <property type="match status" value="2"/>
</dbReference>
<comment type="caution">
    <text evidence="5">The sequence shown here is derived from an EMBL/GenBank/DDBJ whole genome shotgun (WGS) entry which is preliminary data.</text>
</comment>